<dbReference type="EMBL" id="JAPMKU010000001">
    <property type="protein sequence ID" value="MCX7467299.1"/>
    <property type="molecule type" value="Genomic_DNA"/>
</dbReference>
<gene>
    <name evidence="1" type="ORF">OS129_00170</name>
</gene>
<dbReference type="Proteomes" id="UP001071478">
    <property type="component" value="Unassembled WGS sequence"/>
</dbReference>
<sequence length="169" mass="18308">MSGGGETGAPVGDEDRAGLFVEEPSGHWIWADGYLRDGHGDIIAMMSAGVIHTEDDNILIERSAPGLRFRCRATLSGGEVYTVVQQGLTVRRLTAYCAGTHYTLRRRSLFGVDRDIIGPGGVIASTHPDLRGALEVHDGPRHTDLTMFEGIVLSWACVLVDAVEHNLRV</sequence>
<reference evidence="1" key="1">
    <citation type="submission" date="2022-11" db="EMBL/GenBank/DDBJ databases">
        <title>Corynebacterium sp. isolated from Penguins.</title>
        <authorList>
            <person name="Sedlar K."/>
            <person name="Svec P."/>
        </authorList>
    </citation>
    <scope>NUCLEOTIDE SEQUENCE</scope>
    <source>
        <strain evidence="1">P7374</strain>
    </source>
</reference>
<proteinExistence type="predicted"/>
<accession>A0A9Q4GIP1</accession>
<evidence type="ECO:0000313" key="2">
    <source>
        <dbReference type="Proteomes" id="UP001071478"/>
    </source>
</evidence>
<name>A0A9Q4GIP1_9CORY</name>
<dbReference type="RefSeq" id="WP_248166981.1">
    <property type="nucleotide sequence ID" value="NZ_JALNJA010000001.1"/>
</dbReference>
<evidence type="ECO:0000313" key="1">
    <source>
        <dbReference type="EMBL" id="MCX7467299.1"/>
    </source>
</evidence>
<comment type="caution">
    <text evidence="1">The sequence shown here is derived from an EMBL/GenBank/DDBJ whole genome shotgun (WGS) entry which is preliminary data.</text>
</comment>
<protein>
    <submittedName>
        <fullName evidence="1">Uncharacterized protein</fullName>
    </submittedName>
</protein>
<dbReference type="AlphaFoldDB" id="A0A9Q4GIP1"/>
<organism evidence="1 2">
    <name type="scientific">Corynebacterium pygosceleis</name>
    <dbReference type="NCBI Taxonomy" id="2800406"/>
    <lineage>
        <taxon>Bacteria</taxon>
        <taxon>Bacillati</taxon>
        <taxon>Actinomycetota</taxon>
        <taxon>Actinomycetes</taxon>
        <taxon>Mycobacteriales</taxon>
        <taxon>Corynebacteriaceae</taxon>
        <taxon>Corynebacterium</taxon>
    </lineage>
</organism>